<gene>
    <name evidence="1" type="ORF">APORC_1880</name>
</gene>
<dbReference type="Proteomes" id="UP000322644">
    <property type="component" value="Chromosome"/>
</dbReference>
<protein>
    <recommendedName>
        <fullName evidence="3">Integrase</fullName>
    </recommendedName>
</protein>
<evidence type="ECO:0008006" key="3">
    <source>
        <dbReference type="Google" id="ProtNLM"/>
    </source>
</evidence>
<proteinExistence type="predicted"/>
<sequence>MSQSKYYSVNEDFSSEEILFDFINMAKNDLEIFGKDLLFDSNIWDITETNPGKQNTKQKIIFSNLKCSKEFNKFTIDNLIPLKEPFLSFTKAYLRYKQAMEPVKSLVPLIASMRLLEQALIEMTQTANPLNITTDVLNRAIAIGKENFTEAVVYRQGAFLQKVAQFISEKRISKIPIDWKNSAKRPNDALRVGKKADDRRNEKMPSERALEALPEIFLKATEPKDILITSIIAILFGAPNRIGEVLLLQEYCEVVQKGLDGKEKYGLRWYPEKGAEPMVKWIIPSMVDVVKKAINQIRELTKEARKVAKWYEENPNDLYIPEELKYMRNKTLLTTKDISLILFGKELKGVANLCKIYNIQYEIVNKKVIVGFKALEKAILESLPKDFPYINKEKGFKYSETLLIQRLNEYNYIKSTILPSIDNFNIGFINDALGSRQGISKSSIFERFGFKESNGDPIKVTTHQFRHYLNTLAQKGGASQLDIAKWSGRKEVSQNRAYDHVSANEMLLLVQKAVGNEEMLMSQLNNIEGIKKKVVISRDEYAQLKVRTAHKTDFGVCIHDFSMMPCQLHMDCLNCTEQVCIKGDKNSNERIRQRKIEVEEALEIAKKAQQEGHVGANRWIKHQSIELEKLKQLCDIFDNDNVKDGTLIQISDAPSISQSEQAQIRNKEIVGESSINLDEMRELLEDL</sequence>
<dbReference type="InterPro" id="IPR011010">
    <property type="entry name" value="DNA_brk_join_enz"/>
</dbReference>
<dbReference type="GO" id="GO:0003677">
    <property type="term" value="F:DNA binding"/>
    <property type="evidence" value="ECO:0007669"/>
    <property type="project" value="InterPro"/>
</dbReference>
<name>A0A5C2HMI4_9BACT</name>
<reference evidence="1 2" key="2">
    <citation type="submission" date="2019-09" db="EMBL/GenBank/DDBJ databases">
        <title>Taxonomic note: a critical rebuttal of the proposed division of the genus Arcobacter into six genera, emended descriptions of Arcobacter anaerophilus and the genus Arcobacter, and an assessment of genus-level boundaries for Epsilonproteobacteria using in silico genomic comparator tools.</title>
        <authorList>
            <person name="On S.L.W."/>
            <person name="Miller W.G."/>
            <person name="Biggs P."/>
            <person name="Cornelius A."/>
            <person name="Vandamme P."/>
        </authorList>
    </citation>
    <scope>NUCLEOTIDE SEQUENCE [LARGE SCALE GENOMIC DNA]</scope>
    <source>
        <strain evidence="1 2">CCUG 56899</strain>
    </source>
</reference>
<dbReference type="AlphaFoldDB" id="A0A5C2HMI4"/>
<dbReference type="EMBL" id="CP036246">
    <property type="protein sequence ID" value="QEP41438.1"/>
    <property type="molecule type" value="Genomic_DNA"/>
</dbReference>
<organism evidence="1 2">
    <name type="scientific">Arcobacter porcinus</name>
    <dbReference type="NCBI Taxonomy" id="1935204"/>
    <lineage>
        <taxon>Bacteria</taxon>
        <taxon>Pseudomonadati</taxon>
        <taxon>Campylobacterota</taxon>
        <taxon>Epsilonproteobacteria</taxon>
        <taxon>Campylobacterales</taxon>
        <taxon>Arcobacteraceae</taxon>
        <taxon>Arcobacter</taxon>
    </lineage>
</organism>
<dbReference type="KEGG" id="apoc:APORC_1880"/>
<reference evidence="1 2" key="1">
    <citation type="submission" date="2019-09" db="EMBL/GenBank/DDBJ databases">
        <title>Complete genome sequencing of four Arcobacter species reveals a diverse suite of mobile elements.</title>
        <authorList>
            <person name="Miller W.G."/>
            <person name="Yee E."/>
            <person name="Bono J.L."/>
        </authorList>
    </citation>
    <scope>NUCLEOTIDE SEQUENCE [LARGE SCALE GENOMIC DNA]</scope>
    <source>
        <strain evidence="1 2">CCUG 56899</strain>
    </source>
</reference>
<evidence type="ECO:0000313" key="2">
    <source>
        <dbReference type="Proteomes" id="UP000322644"/>
    </source>
</evidence>
<evidence type="ECO:0000313" key="1">
    <source>
        <dbReference type="EMBL" id="QEP41438.1"/>
    </source>
</evidence>
<accession>A0A5C2HMI4</accession>
<dbReference type="RefSeq" id="WP_066386788.1">
    <property type="nucleotide sequence ID" value="NZ_CP036246.2"/>
</dbReference>
<dbReference type="SUPFAM" id="SSF56349">
    <property type="entry name" value="DNA breaking-rejoining enzymes"/>
    <property type="match status" value="1"/>
</dbReference>